<keyword evidence="3" id="KW-1185">Reference proteome</keyword>
<organism evidence="2 3">
    <name type="scientific">Dufourea novaeangliae</name>
    <name type="common">Sweat bee</name>
    <dbReference type="NCBI Taxonomy" id="178035"/>
    <lineage>
        <taxon>Eukaryota</taxon>
        <taxon>Metazoa</taxon>
        <taxon>Ecdysozoa</taxon>
        <taxon>Arthropoda</taxon>
        <taxon>Hexapoda</taxon>
        <taxon>Insecta</taxon>
        <taxon>Pterygota</taxon>
        <taxon>Neoptera</taxon>
        <taxon>Endopterygota</taxon>
        <taxon>Hymenoptera</taxon>
        <taxon>Apocrita</taxon>
        <taxon>Aculeata</taxon>
        <taxon>Apoidea</taxon>
        <taxon>Anthophila</taxon>
        <taxon>Halictidae</taxon>
        <taxon>Rophitinae</taxon>
        <taxon>Dufourea</taxon>
    </lineage>
</organism>
<reference evidence="2 3" key="1">
    <citation type="submission" date="2015-07" db="EMBL/GenBank/DDBJ databases">
        <title>The genome of Dufourea novaeangliae.</title>
        <authorList>
            <person name="Pan H."/>
            <person name="Kapheim K."/>
        </authorList>
    </citation>
    <scope>NUCLEOTIDE SEQUENCE [LARGE SCALE GENOMIC DNA]</scope>
    <source>
        <strain evidence="2">0120121106</strain>
        <tissue evidence="2">Whole body</tissue>
    </source>
</reference>
<dbReference type="Proteomes" id="UP000076502">
    <property type="component" value="Unassembled WGS sequence"/>
</dbReference>
<gene>
    <name evidence="2" type="ORF">WN55_05432</name>
</gene>
<feature type="signal peptide" evidence="1">
    <location>
        <begin position="1"/>
        <end position="20"/>
    </location>
</feature>
<accession>A0A154P0Q0</accession>
<evidence type="ECO:0000256" key="1">
    <source>
        <dbReference type="SAM" id="SignalP"/>
    </source>
</evidence>
<protein>
    <recommendedName>
        <fullName evidence="4">Secreted protein</fullName>
    </recommendedName>
</protein>
<dbReference type="EMBL" id="KQ434791">
    <property type="protein sequence ID" value="KZC05402.1"/>
    <property type="molecule type" value="Genomic_DNA"/>
</dbReference>
<name>A0A154P0Q0_DUFNO</name>
<feature type="chain" id="PRO_5007599180" description="Secreted protein" evidence="1">
    <location>
        <begin position="21"/>
        <end position="122"/>
    </location>
</feature>
<evidence type="ECO:0000313" key="3">
    <source>
        <dbReference type="Proteomes" id="UP000076502"/>
    </source>
</evidence>
<evidence type="ECO:0000313" key="2">
    <source>
        <dbReference type="EMBL" id="KZC05402.1"/>
    </source>
</evidence>
<keyword evidence="1" id="KW-0732">Signal</keyword>
<sequence>MFNPIVLYLLPLRMFRAALEVPLFVDAKHFFHCETIYTTLICRCLVLKHESQVSQRFHDRTEEIMVCLDHLSWDQPQVLQAVKSFNLAGCMLTDSNTTGRRVGGVERLGIIDQPGNVSCRCP</sequence>
<evidence type="ECO:0008006" key="4">
    <source>
        <dbReference type="Google" id="ProtNLM"/>
    </source>
</evidence>
<dbReference type="AlphaFoldDB" id="A0A154P0Q0"/>
<proteinExistence type="predicted"/>